<reference evidence="16 17" key="1">
    <citation type="submission" date="2017-01" db="EMBL/GenBank/DDBJ databases">
        <title>The complete genome sequence of a sulfur-oxidizing marine bacterium Thioclava sp. 25B10_4T.</title>
        <authorList>
            <person name="Liu Y."/>
            <person name="Lai Q."/>
            <person name="Shao Z."/>
        </authorList>
    </citation>
    <scope>NUCLEOTIDE SEQUENCE [LARGE SCALE GENOMIC DNA]</scope>
    <source>
        <strain evidence="16 17">25B10_4</strain>
    </source>
</reference>
<evidence type="ECO:0000256" key="1">
    <source>
        <dbReference type="ARBA" id="ARBA00004651"/>
    </source>
</evidence>
<proteinExistence type="inferred from homology"/>
<evidence type="ECO:0000256" key="2">
    <source>
        <dbReference type="ARBA" id="ARBA00008627"/>
    </source>
</evidence>
<evidence type="ECO:0000256" key="9">
    <source>
        <dbReference type="ARBA" id="ARBA00023098"/>
    </source>
</evidence>
<gene>
    <name evidence="16" type="ORF">BMG03_10820</name>
</gene>
<comment type="subcellular location">
    <subcellularLocation>
        <location evidence="1">Cell membrane</location>
        <topology evidence="1">Multi-pass membrane protein</topology>
    </subcellularLocation>
</comment>
<feature type="domain" description="Phosphatidylglycerol lysyltransferase C-terminal" evidence="15">
    <location>
        <begin position="554"/>
        <end position="839"/>
    </location>
</feature>
<keyword evidence="8 14" id="KW-1133">Transmembrane helix</keyword>
<dbReference type="RefSeq" id="WP_075774798.1">
    <property type="nucleotide sequence ID" value="NZ_CP019437.1"/>
</dbReference>
<protein>
    <recommendedName>
        <fullName evidence="4">Phosphatidylglycerol lysyltransferase</fullName>
        <ecNumber evidence="3">2.3.2.3</ecNumber>
    </recommendedName>
    <alternativeName>
        <fullName evidence="12">Lysylphosphatidylglycerol synthase</fullName>
    </alternativeName>
</protein>
<keyword evidence="11" id="KW-0046">Antibiotic resistance</keyword>
<feature type="transmembrane region" description="Helical" evidence="14">
    <location>
        <begin position="508"/>
        <end position="528"/>
    </location>
</feature>
<feature type="transmembrane region" description="Helical" evidence="14">
    <location>
        <begin position="342"/>
        <end position="364"/>
    </location>
</feature>
<dbReference type="InterPro" id="IPR051211">
    <property type="entry name" value="PG_lysyltransferase"/>
</dbReference>
<feature type="transmembrane region" description="Helical" evidence="14">
    <location>
        <begin position="139"/>
        <end position="167"/>
    </location>
</feature>
<feature type="transmembrane region" description="Helical" evidence="14">
    <location>
        <begin position="464"/>
        <end position="488"/>
    </location>
</feature>
<dbReference type="InterPro" id="IPR016181">
    <property type="entry name" value="Acyl_CoA_acyltransferase"/>
</dbReference>
<dbReference type="InterPro" id="IPR024320">
    <property type="entry name" value="LPG_synthase_C"/>
</dbReference>
<evidence type="ECO:0000313" key="16">
    <source>
        <dbReference type="EMBL" id="AQS48236.1"/>
    </source>
</evidence>
<keyword evidence="7 14" id="KW-0812">Transmembrane</keyword>
<organism evidence="16 17">
    <name type="scientific">Thioclava nitratireducens</name>
    <dbReference type="NCBI Taxonomy" id="1915078"/>
    <lineage>
        <taxon>Bacteria</taxon>
        <taxon>Pseudomonadati</taxon>
        <taxon>Pseudomonadota</taxon>
        <taxon>Alphaproteobacteria</taxon>
        <taxon>Rhodobacterales</taxon>
        <taxon>Paracoccaceae</taxon>
        <taxon>Thioclava</taxon>
    </lineage>
</organism>
<feature type="transmembrane region" description="Helical" evidence="14">
    <location>
        <begin position="99"/>
        <end position="118"/>
    </location>
</feature>
<dbReference type="Pfam" id="PF03706">
    <property type="entry name" value="LPG_synthase_TM"/>
    <property type="match status" value="1"/>
</dbReference>
<evidence type="ECO:0000259" key="15">
    <source>
        <dbReference type="Pfam" id="PF09924"/>
    </source>
</evidence>
<feature type="transmembrane region" description="Helical" evidence="14">
    <location>
        <begin position="173"/>
        <end position="192"/>
    </location>
</feature>
<evidence type="ECO:0000256" key="7">
    <source>
        <dbReference type="ARBA" id="ARBA00022692"/>
    </source>
</evidence>
<evidence type="ECO:0000256" key="12">
    <source>
        <dbReference type="ARBA" id="ARBA00031899"/>
    </source>
</evidence>
<accession>A0ABM6IH65</accession>
<keyword evidence="5" id="KW-1003">Cell membrane</keyword>
<name>A0ABM6IH65_9RHOB</name>
<evidence type="ECO:0000256" key="8">
    <source>
        <dbReference type="ARBA" id="ARBA00022989"/>
    </source>
</evidence>
<dbReference type="PANTHER" id="PTHR34697:SF2">
    <property type="entry name" value="PHOSPHATIDYLGLYCEROL LYSYLTRANSFERASE"/>
    <property type="match status" value="1"/>
</dbReference>
<evidence type="ECO:0000256" key="11">
    <source>
        <dbReference type="ARBA" id="ARBA00023251"/>
    </source>
</evidence>
<evidence type="ECO:0000256" key="6">
    <source>
        <dbReference type="ARBA" id="ARBA00022679"/>
    </source>
</evidence>
<evidence type="ECO:0000256" key="4">
    <source>
        <dbReference type="ARBA" id="ARBA00021546"/>
    </source>
</evidence>
<dbReference type="Proteomes" id="UP000185622">
    <property type="component" value="Chromosome"/>
</dbReference>
<evidence type="ECO:0000256" key="3">
    <source>
        <dbReference type="ARBA" id="ARBA00012014"/>
    </source>
</evidence>
<dbReference type="InterPro" id="IPR022791">
    <property type="entry name" value="L-PG_synthase/AglD"/>
</dbReference>
<dbReference type="NCBIfam" id="NF033480">
    <property type="entry name" value="bifunc_MprF"/>
    <property type="match status" value="1"/>
</dbReference>
<comment type="catalytic activity">
    <reaction evidence="13">
        <text>L-lysyl-tRNA(Lys) + a 1,2-diacyl-sn-glycero-3-phospho-(1'-sn-glycerol) = a 1,2-diacyl-sn-glycero-3-phospho-1'-(3'-O-L-lysyl)-sn-glycerol + tRNA(Lys)</text>
        <dbReference type="Rhea" id="RHEA:10668"/>
        <dbReference type="Rhea" id="RHEA-COMP:9696"/>
        <dbReference type="Rhea" id="RHEA-COMP:9697"/>
        <dbReference type="ChEBI" id="CHEBI:64716"/>
        <dbReference type="ChEBI" id="CHEBI:75792"/>
        <dbReference type="ChEBI" id="CHEBI:78442"/>
        <dbReference type="ChEBI" id="CHEBI:78529"/>
        <dbReference type="EC" id="2.3.2.3"/>
    </reaction>
</comment>
<comment type="similarity">
    <text evidence="2">Belongs to the LPG synthase family.</text>
</comment>
<dbReference type="PANTHER" id="PTHR34697">
    <property type="entry name" value="PHOSPHATIDYLGLYCEROL LYSYLTRANSFERASE"/>
    <property type="match status" value="1"/>
</dbReference>
<evidence type="ECO:0000313" key="17">
    <source>
        <dbReference type="Proteomes" id="UP000185622"/>
    </source>
</evidence>
<dbReference type="SUPFAM" id="SSF55729">
    <property type="entry name" value="Acyl-CoA N-acyltransferases (Nat)"/>
    <property type="match status" value="1"/>
</dbReference>
<evidence type="ECO:0000256" key="13">
    <source>
        <dbReference type="ARBA" id="ARBA00047540"/>
    </source>
</evidence>
<feature type="transmembrane region" description="Helical" evidence="14">
    <location>
        <begin position="213"/>
        <end position="236"/>
    </location>
</feature>
<evidence type="ECO:0000256" key="14">
    <source>
        <dbReference type="SAM" id="Phobius"/>
    </source>
</evidence>
<dbReference type="EMBL" id="CP019437">
    <property type="protein sequence ID" value="AQS48236.1"/>
    <property type="molecule type" value="Genomic_DNA"/>
</dbReference>
<sequence length="868" mass="92685">MVHVDPAQAAPASSRVKILWPIALGLLLFLMGLWALHHLLASIDVRQVIAQIRATPWPTLGAAVGATSLGYVALVGYDFWALHYLGKKLPLRTVALGGFLGYAFGNTVGISVISGGAVRYRIYSAAGLNAFEVAALSSYIAIAMGLGLTMVGVLALSVHPAALAGVISAPESLIRVGALAATALILGGAFYLSYTGRALRIRDREIAMPAPRILVGQLGVALFDSTMAAGALWVLMPAGTPPFASFVAIYAAASMVGILSHVPGGVGVFETVVIAALPAGVPLGDAAAGLLAFRMIYFLLPFVIAFVVVSLNEARLAGGWATRVFGEISEPMRPVINGIEGIAPRIAGVAVLGLGFWMVIVALMPVLGQQGGEPGLITAVLAEGGTQLCALAGVLLIVLSHGLVRRVRLAYWLALAGLVLGVISVMAADLDIDNAIVLSLAALVLLPFRRAFHRQVALTEGGYGPLWLAVIVGMVASAAVFFFLAYAAHPYSNALWLDFTARSPTPRALRAGLLISALLLGFLLWLMLRPIRHFAFSVDPEQDASVAAILAAQDVPQGWFALTGDKCVMFSSDRSAFLMYAQRGGMRVVLGDPVGPPEAARQLAWEFHERAVSEGLTPVFYEVSTRNLPLWIEMGYALHKIGEEAVIDLEKFSLSGSKFKTMRAEQNRALREGYTLELAAPPHAPELLSTLQEISNAWLAGQKGREKGFSIGRFDPRYLNHCEIALIRCEGEILGFANLLGGNGAQHFAIDLMRYRPEAADGVMQFLFLGLIEALRDRGATELSLGLAPLAGLPDHASARLTSRVGNLIYRHGGSFYNFEGLRRFKQKFRPEWRPHYVALPPGTSPYLALTEIALLISGGARNLLTKD</sequence>
<keyword evidence="6" id="KW-0808">Transferase</keyword>
<feature type="transmembrane region" description="Helical" evidence="14">
    <location>
        <begin position="376"/>
        <end position="397"/>
    </location>
</feature>
<evidence type="ECO:0000256" key="5">
    <source>
        <dbReference type="ARBA" id="ARBA00022475"/>
    </source>
</evidence>
<feature type="transmembrane region" description="Helical" evidence="14">
    <location>
        <begin position="57"/>
        <end position="79"/>
    </location>
</feature>
<dbReference type="EC" id="2.3.2.3" evidence="3"/>
<feature type="transmembrane region" description="Helical" evidence="14">
    <location>
        <begin position="409"/>
        <end position="428"/>
    </location>
</feature>
<keyword evidence="10 14" id="KW-0472">Membrane</keyword>
<feature type="transmembrane region" description="Helical" evidence="14">
    <location>
        <begin position="290"/>
        <end position="311"/>
    </location>
</feature>
<keyword evidence="17" id="KW-1185">Reference proteome</keyword>
<feature type="transmembrane region" description="Helical" evidence="14">
    <location>
        <begin position="18"/>
        <end position="36"/>
    </location>
</feature>
<evidence type="ECO:0000256" key="10">
    <source>
        <dbReference type="ARBA" id="ARBA00023136"/>
    </source>
</evidence>
<keyword evidence="9" id="KW-0443">Lipid metabolism</keyword>
<dbReference type="Pfam" id="PF09924">
    <property type="entry name" value="LPG_synthase_C"/>
    <property type="match status" value="1"/>
</dbReference>